<proteinExistence type="predicted"/>
<keyword evidence="2" id="KW-1185">Reference proteome</keyword>
<feature type="compositionally biased region" description="Basic and acidic residues" evidence="1">
    <location>
        <begin position="936"/>
        <end position="951"/>
    </location>
</feature>
<protein>
    <submittedName>
        <fullName evidence="3">Uncharacterized protein LOC116218597</fullName>
    </submittedName>
</protein>
<sequence>MAAEALGKTLDQLKKYRMVAKTSLTKQANYLSRKAGYLTELELRQEFAKLSADSRKVIEANDDYRTGLEAELAAKEDGKDGVLSLEQDADLSKYGSECEQKFNDVKQIVQTNLWSRYGSEMLEAAFEEAEKACRHTYGLPVESSNCEGFEIQHNVVGKLIKETSDAFAAWESWIPAAEERDFRKRSRELRVAYNELDMRKGEFARARRISVEKQGTGVKQEHTGPTIPVVRIKPTKLPTFSGCKRDFHRWRTDWESLQKQGEPTGSPEVKKIQLLDSVEEKIVKDLRLSTYSTADDVFRVLANRYGNKCAIALEIVDELEKIQPVRGNQPRKVVDLIQTIGKALADLTDLGSTGAIKNPLVVRSLESKLPEGLKKDWLMFMVDPSNDVTEDKHFDMLLAFLKKQEEIFERLEHLQITDKPESSDKAERTFNKKYASTQATKGEDAEDGCIICGDEKHKDRIFFCKKFRALKLSEKEAAVERIGACRECLGCHEYDDGCRDTYLCRNVDCKKRGSSDHHFFLCPRGNSKRRELEKPQTDDRDKKNLTEEQKRFLGELTPELAERCRKAFTNNSSKVSCPAKNQVSLLKESGLRELPVIMMLMEVTANAGQKIGALVDLASDTNYITYKAAKRLNLRSEKITLIVHGVGGMATKVATRRYLLRVRIKTSKGTERAHELICYGLKEIAKVHRAVKPEELTRFFPEVEPEELRRPEQIELLISHREGRLAPQRVKVVGDLVLWESPLGKTVGGAHPDLFEQVNMTAHESKTHFARSMRTAAIKYEEIPAEVPLMTKTVHMQDTIGEARHTAATHRDVLECKEARRVLEEDSYMDDVLTSHNNSNRLSEVTKEIEEILQAGGFSLKPWVQSTQSGRQERGVADTTTRTPSETHKTFVLPSQSAEEVVTDARDSISKLQRKAFSAVMTRGQVKRCRGVTTQDHTKAEDSVEKNDTDPTHLIVCPDASETDPEMRQGEVVLRVALSNSAFKNLLEVKRFSCLSRLVNVVAWVRQAADSWLGLKDQTPKKSKWEASPSKEEGLYEVKDEVKKRVRLKVWGIVFSCMASRAIHADIVSDMSAEGFLLAYQRFTSLRGHPSKVWSDPGTNFVGAKPALEDLYRFLENLEMSGVEEKVAKNGTKWSWKIHPADSPHRNGAAKAAVRTVKRALQNVGGNGVFTWGGFQTFVYMAANMANERPVDARAQSQEDCMEYITPNSLLLGRA</sequence>
<gene>
    <name evidence="3" type="primary">LOC116218597</name>
</gene>
<dbReference type="Proteomes" id="UP000515152">
    <property type="component" value="Chromosome 23"/>
</dbReference>
<dbReference type="SUPFAM" id="SSF53098">
    <property type="entry name" value="Ribonuclease H-like"/>
    <property type="match status" value="1"/>
</dbReference>
<feature type="region of interest" description="Disordered" evidence="1">
    <location>
        <begin position="866"/>
        <end position="886"/>
    </location>
</feature>
<dbReference type="KEGG" id="char:116218597"/>
<dbReference type="GeneID" id="116218597"/>
<evidence type="ECO:0000313" key="2">
    <source>
        <dbReference type="Proteomes" id="UP000515152"/>
    </source>
</evidence>
<evidence type="ECO:0000256" key="1">
    <source>
        <dbReference type="SAM" id="MobiDB-lite"/>
    </source>
</evidence>
<dbReference type="OrthoDB" id="5962731at2759"/>
<organism evidence="2 3">
    <name type="scientific">Clupea harengus</name>
    <name type="common">Atlantic herring</name>
    <dbReference type="NCBI Taxonomy" id="7950"/>
    <lineage>
        <taxon>Eukaryota</taxon>
        <taxon>Metazoa</taxon>
        <taxon>Chordata</taxon>
        <taxon>Craniata</taxon>
        <taxon>Vertebrata</taxon>
        <taxon>Euteleostomi</taxon>
        <taxon>Actinopterygii</taxon>
        <taxon>Neopterygii</taxon>
        <taxon>Teleostei</taxon>
        <taxon>Clupei</taxon>
        <taxon>Clupeiformes</taxon>
        <taxon>Clupeoidei</taxon>
        <taxon>Clupeidae</taxon>
        <taxon>Clupea</taxon>
    </lineage>
</organism>
<dbReference type="PANTHER" id="PTHR47331">
    <property type="entry name" value="PHD-TYPE DOMAIN-CONTAINING PROTEIN"/>
    <property type="match status" value="1"/>
</dbReference>
<dbReference type="InterPro" id="IPR012337">
    <property type="entry name" value="RNaseH-like_sf"/>
</dbReference>
<feature type="region of interest" description="Disordered" evidence="1">
    <location>
        <begin position="931"/>
        <end position="953"/>
    </location>
</feature>
<dbReference type="InterPro" id="IPR036397">
    <property type="entry name" value="RNaseH_sf"/>
</dbReference>
<dbReference type="RefSeq" id="XP_031416543.1">
    <property type="nucleotide sequence ID" value="XM_031560683.2"/>
</dbReference>
<accession>A0A6P8EKM6</accession>
<name>A0A6P8EKM6_CLUHA</name>
<dbReference type="AlphaFoldDB" id="A0A6P8EKM6"/>
<dbReference type="Gene3D" id="3.30.420.10">
    <property type="entry name" value="Ribonuclease H-like superfamily/Ribonuclease H"/>
    <property type="match status" value="1"/>
</dbReference>
<evidence type="ECO:0000313" key="3">
    <source>
        <dbReference type="RefSeq" id="XP_031416543.1"/>
    </source>
</evidence>
<reference evidence="3" key="1">
    <citation type="submission" date="2025-08" db="UniProtKB">
        <authorList>
            <consortium name="RefSeq"/>
        </authorList>
    </citation>
    <scope>IDENTIFICATION</scope>
</reference>
<dbReference type="GO" id="GO:0003676">
    <property type="term" value="F:nucleic acid binding"/>
    <property type="evidence" value="ECO:0007669"/>
    <property type="project" value="InterPro"/>
</dbReference>